<proteinExistence type="predicted"/>
<dbReference type="InterPro" id="IPR036249">
    <property type="entry name" value="Thioredoxin-like_sf"/>
</dbReference>
<feature type="domain" description="Thioredoxin" evidence="3">
    <location>
        <begin position="268"/>
        <end position="423"/>
    </location>
</feature>
<evidence type="ECO:0000313" key="4">
    <source>
        <dbReference type="EMBL" id="SIT30040.1"/>
    </source>
</evidence>
<keyword evidence="2" id="KW-0732">Signal</keyword>
<feature type="chain" id="PRO_5013020995" evidence="2">
    <location>
        <begin position="20"/>
        <end position="424"/>
    </location>
</feature>
<accession>A0A1N7R4I3</accession>
<feature type="signal peptide" evidence="2">
    <location>
        <begin position="1"/>
        <end position="19"/>
    </location>
</feature>
<dbReference type="Pfam" id="PF00578">
    <property type="entry name" value="AhpC-TSA"/>
    <property type="match status" value="1"/>
</dbReference>
<sequence>MQRSILITCWVRVIAIASACPAVVLAQKGKESTIDQQLANIYNIHSGHAMDSAFRTVQVDANDTARYPALDNLRSFIASMFAWEKNVVKVEWYMSNLQYGPAKAGHYFKVSRAFENANEWVLAEKYARLSIDSAMPYIDKEKIEGEGITPASILASSLTLLTGFLDKQQRYSEAVDILTAKMQYCSKKNAAGLQRLQADMLLKSKRYEEALQVYVGLIKARAAGSAVESKMKEAYAALYDGKQRGFEAYLEEVKANIRKDFSDSIRKSSLKEKAPVFVLRNLEGTEVDLKQYQGKVVVLDFWATWCVPCKASFPAMQMAVDKYAADKNVVFLFIDTWEYTPQAPVAAIKEYLEKKNLRFNVLLDEKSPQTGNCEVVKKYGVDGVPAKFIIDKNGYIRFRLTGFNGTNEEAVTELSEMIELAAKG</sequence>
<evidence type="ECO:0000256" key="1">
    <source>
        <dbReference type="ARBA" id="ARBA00023284"/>
    </source>
</evidence>
<dbReference type="PANTHER" id="PTHR42852:SF17">
    <property type="entry name" value="THIOREDOXIN-LIKE PROTEIN HI_1115"/>
    <property type="match status" value="1"/>
</dbReference>
<keyword evidence="1" id="KW-0676">Redox-active center</keyword>
<dbReference type="RefSeq" id="WP_096511102.1">
    <property type="nucleotide sequence ID" value="NZ_AP017422.1"/>
</dbReference>
<dbReference type="Gene3D" id="3.40.30.10">
    <property type="entry name" value="Glutaredoxin"/>
    <property type="match status" value="1"/>
</dbReference>
<dbReference type="InterPro" id="IPR017937">
    <property type="entry name" value="Thioredoxin_CS"/>
</dbReference>
<evidence type="ECO:0000313" key="5">
    <source>
        <dbReference type="Proteomes" id="UP000186917"/>
    </source>
</evidence>
<protein>
    <submittedName>
        <fullName evidence="4">Peroxiredoxin</fullName>
    </submittedName>
</protein>
<dbReference type="OrthoDB" id="634996at2"/>
<dbReference type="CDD" id="cd02966">
    <property type="entry name" value="TlpA_like_family"/>
    <property type="match status" value="1"/>
</dbReference>
<dbReference type="PANTHER" id="PTHR42852">
    <property type="entry name" value="THIOL:DISULFIDE INTERCHANGE PROTEIN DSBE"/>
    <property type="match status" value="1"/>
</dbReference>
<dbReference type="PROSITE" id="PS00194">
    <property type="entry name" value="THIOREDOXIN_1"/>
    <property type="match status" value="1"/>
</dbReference>
<dbReference type="GO" id="GO:0016209">
    <property type="term" value="F:antioxidant activity"/>
    <property type="evidence" value="ECO:0007669"/>
    <property type="project" value="InterPro"/>
</dbReference>
<keyword evidence="5" id="KW-1185">Reference proteome</keyword>
<dbReference type="AlphaFoldDB" id="A0A1N7R4I3"/>
<evidence type="ECO:0000259" key="3">
    <source>
        <dbReference type="PROSITE" id="PS51352"/>
    </source>
</evidence>
<dbReference type="STRING" id="477680.SAMN05421788_109112"/>
<dbReference type="InterPro" id="IPR013766">
    <property type="entry name" value="Thioredoxin_domain"/>
</dbReference>
<organism evidence="4 5">
    <name type="scientific">Filimonas lacunae</name>
    <dbReference type="NCBI Taxonomy" id="477680"/>
    <lineage>
        <taxon>Bacteria</taxon>
        <taxon>Pseudomonadati</taxon>
        <taxon>Bacteroidota</taxon>
        <taxon>Chitinophagia</taxon>
        <taxon>Chitinophagales</taxon>
        <taxon>Chitinophagaceae</taxon>
        <taxon>Filimonas</taxon>
    </lineage>
</organism>
<gene>
    <name evidence="4" type="ORF">SAMN05421788_109112</name>
</gene>
<evidence type="ECO:0000256" key="2">
    <source>
        <dbReference type="SAM" id="SignalP"/>
    </source>
</evidence>
<dbReference type="Proteomes" id="UP000186917">
    <property type="component" value="Unassembled WGS sequence"/>
</dbReference>
<dbReference type="InterPro" id="IPR000866">
    <property type="entry name" value="AhpC/TSA"/>
</dbReference>
<dbReference type="SUPFAM" id="SSF52833">
    <property type="entry name" value="Thioredoxin-like"/>
    <property type="match status" value="1"/>
</dbReference>
<dbReference type="EMBL" id="FTOR01000009">
    <property type="protein sequence ID" value="SIT30040.1"/>
    <property type="molecule type" value="Genomic_DNA"/>
</dbReference>
<name>A0A1N7R4I3_9BACT</name>
<reference evidence="5" key="1">
    <citation type="submission" date="2017-01" db="EMBL/GenBank/DDBJ databases">
        <authorList>
            <person name="Varghese N."/>
            <person name="Submissions S."/>
        </authorList>
    </citation>
    <scope>NUCLEOTIDE SEQUENCE [LARGE SCALE GENOMIC DNA]</scope>
    <source>
        <strain evidence="5">DSM 21054</strain>
    </source>
</reference>
<dbReference type="GO" id="GO:0016491">
    <property type="term" value="F:oxidoreductase activity"/>
    <property type="evidence" value="ECO:0007669"/>
    <property type="project" value="InterPro"/>
</dbReference>
<dbReference type="PROSITE" id="PS51352">
    <property type="entry name" value="THIOREDOXIN_2"/>
    <property type="match status" value="1"/>
</dbReference>
<dbReference type="InterPro" id="IPR050553">
    <property type="entry name" value="Thioredoxin_ResA/DsbE_sf"/>
</dbReference>